<evidence type="ECO:0000313" key="2">
    <source>
        <dbReference type="Proteomes" id="UP000197418"/>
    </source>
</evidence>
<dbReference type="OrthoDB" id="73564at2157"/>
<sequence>MKKLGMVLLLMLLIGFAAGCISNSNTSTQSQTTSTGPEYVVINGTKIYLNQIHFYMYGLKTCPHCRAMKEEIPKVYGNDSLTYYELMNNETNMKLFETQYTYTGISGVPAIAIAYGGNLTAIIEGEYNVSATPKIIYTSMENRAVVLFVGGKAYLLKNQTIISTLKAIYIEHRLPENETG</sequence>
<name>A0A218P828_9EURY</name>
<protein>
    <submittedName>
        <fullName evidence="1">Glutaredoxin</fullName>
    </submittedName>
</protein>
<dbReference type="GeneID" id="33315828"/>
<gene>
    <name evidence="1" type="ORF">A3L08_06125</name>
</gene>
<dbReference type="KEGG" id="tpaf:A3L08_06125"/>
<dbReference type="AlphaFoldDB" id="A0A218P828"/>
<dbReference type="InterPro" id="IPR036249">
    <property type="entry name" value="Thioredoxin-like_sf"/>
</dbReference>
<evidence type="ECO:0000313" key="1">
    <source>
        <dbReference type="EMBL" id="ASJ06928.1"/>
    </source>
</evidence>
<accession>A0A218P828</accession>
<dbReference type="Proteomes" id="UP000197418">
    <property type="component" value="Chromosome"/>
</dbReference>
<dbReference type="RefSeq" id="WP_088854178.1">
    <property type="nucleotide sequence ID" value="NZ_CP015102.1"/>
</dbReference>
<organism evidence="1 2">
    <name type="scientific">Thermococcus pacificus</name>
    <dbReference type="NCBI Taxonomy" id="71998"/>
    <lineage>
        <taxon>Archaea</taxon>
        <taxon>Methanobacteriati</taxon>
        <taxon>Methanobacteriota</taxon>
        <taxon>Thermococci</taxon>
        <taxon>Thermococcales</taxon>
        <taxon>Thermococcaceae</taxon>
        <taxon>Thermococcus</taxon>
    </lineage>
</organism>
<reference evidence="1 2" key="1">
    <citation type="submission" date="2016-04" db="EMBL/GenBank/DDBJ databases">
        <title>Complete genome sequence of Thermococcus pacificus type strain P4.</title>
        <authorList>
            <person name="Oger P.M."/>
        </authorList>
    </citation>
    <scope>NUCLEOTIDE SEQUENCE [LARGE SCALE GENOMIC DNA]</scope>
    <source>
        <strain evidence="1 2">P-4</strain>
    </source>
</reference>
<dbReference type="Gene3D" id="3.40.30.10">
    <property type="entry name" value="Glutaredoxin"/>
    <property type="match status" value="1"/>
</dbReference>
<keyword evidence="2" id="KW-1185">Reference proteome</keyword>
<dbReference type="PROSITE" id="PS51257">
    <property type="entry name" value="PROKAR_LIPOPROTEIN"/>
    <property type="match status" value="1"/>
</dbReference>
<proteinExistence type="predicted"/>
<dbReference type="EMBL" id="CP015102">
    <property type="protein sequence ID" value="ASJ06928.1"/>
    <property type="molecule type" value="Genomic_DNA"/>
</dbReference>
<dbReference type="SUPFAM" id="SSF52833">
    <property type="entry name" value="Thioredoxin-like"/>
    <property type="match status" value="1"/>
</dbReference>